<evidence type="ECO:0000256" key="7">
    <source>
        <dbReference type="ARBA" id="ARBA00023237"/>
    </source>
</evidence>
<dbReference type="InterPro" id="IPR012334">
    <property type="entry name" value="Pectin_lyas_fold"/>
</dbReference>
<evidence type="ECO:0000259" key="10">
    <source>
        <dbReference type="PROSITE" id="PS50835"/>
    </source>
</evidence>
<sequence length="2832" mass="286988">MRPFATCFFTTVSTLFVTAVLLLASWSAQAQIIRYVTPTGTSAPASATTSWATSTTDLQGAINASAASDEVWVAAGKYKPGGSANLDQTISFALKNGVTVLGGFPATGSPTMAQRNPRTHTTTLSGDLDNDGTLAGNSYHIFFLPDGLGINTSAILDGFELTGGNAANLALIDTELQAVQGGAAYVGDNSPLFQNCVFRGNRAGGCGTYGCYGYGGAIGNSGGNPGFINCTFTNNSTVGDGGQGGVVYSSNGSPGFTNCSFQGNSSQAGGVYYESSVPIRFMNCSFQGNSSVNDGFVGVTNFMNSPNTGATITNSVFWNNGGSRAFTYYDAAQPVLSHSLLEPGSDAAALLGPGIRYASASPYTSTTATTLTPCSEAIGNADVTSYATLFGGMANAPQTDELGNARFRSGTLDMGARQYNGALTALLTLVSQPPASTVATVNTAVSATFSVTSVGAINYGWYRDNALVSGQTSATLSIPTVQFTDTGQYVSVASTSGGCSLSSTAFQLNVLPVYNLNITVAANPSFTVTQGTTTTLTASGATSYTWGGPTGTGFVGNPLIVPVNTTTVFSVSGLTGINGGITSLTVTTVPVACRSTIYVTENGTGAQTGADWANAMAGRNLQLAINAAQACGGQVWVASGTYKPTTDNNRAVSFSMKPGVAIYGGFAGGETSLSQRPALGPNNGQPSSSTLSGDIGVVGTSADNSFHVIFNNPGLTPTSVLDGFVVTGGRADVFGGGMFNNGQGAGNMCSPTVRNCSFIDNAAIYGGGVWNQANNTGVASPRFENTYFERNLATALGGAFYNQPDPSGITSATLINCGFVNNSATDGGAIYNNGYNGGRAFPLLLNCAFINNTATRGGAMFTIGFGGGRAVATVVNSSFHGNTATGSGGAIFNSPVSGTAGTVLTNSVLWNNAAGGPGGSAALTPASTFTANTSLLEANVPNGTGNFVAGASPFTASGSVSLNSCAPAIGAGDISAYNAAGGPGTDWVGNARLRSGVLDMGAQQFVGTLGGAVTITSQPPSSLTLNAGDDVSVPISASSNAALSYQWFRNGAVLSGQTSATLSIPQAQTTDSGTHVVSVSATGGCSTTSTALQLTIAPSNNPVLTITTNPSATVTAGVMVTLTVSGATSYTWANGTQGSTFVFVPTATTAISVMGTNALGFTGSTTRTITVVPIPCQSIIYVTPNGAGDQTGTNWTNAIAGRNLQPAINVAQGCGAQVWVASGTYKPTGTPDRSDANRAISFSMRPGVKLYGGFVGTETTLSQRPALNPTLGQVSSSTLSGEIGDPNSTTDNSYHVILNGNGITNTDILDGFVVSGGYATDAGGGMYNNANQVTLSNARWVCSPTIRNVLFTNNFAPLGGAIFNDSRVQGRTNPYLENTSFVSNTATLGGAIMNFTYNYGNANWRAVNCRFERNVAMQGGAIYSNGDAGGEANYVLINSVFKNNTATTTGGVAYNYARLVGVVSPSYVNCSFFGNSNVNYNDQSVAQFFTPGTTLPTFNNCAFWNNGGAGSMTASGQAPFVYNSSLEPGTTYINGTGNVVEVTNPFSSTVTLQLNPCAQAVNLADPNGYTAVTGGVPPSPTTDAAGNPRYFNSGPLDAGAFELQQAAGARPVIVSQPVAATIVRAPAPIRLPMSSTSTVGMTYQWYKNGTVLSGQTSATLSIPSSQTTDAGSYSVVVTSADGCSLTSTASNVTVRGEFDLDITVLPSTTVTFGAPTTLVASGSTSYTWSTGATTAQIVDYPTVTTVYSVTGRSTSGIVNTTSITVTVLPLPCNTILHVTETGAGTRDGSSWANAVAGQNLQAALFEKLNCGGGQVWVARGTYKPTQTTNRAIYFQALNGVSVLGGFVGNETDISQRPAVNPRTGNASGSILSGEIGDPNSTTDNAFHVVFHPIGTNSSAVLDGFVITGGYAPDFGGGLLNYATYVSGQPTMDPSIHNCLFINNYAPLGGAVANVDNRSYANVTPTFSNCVFRQNTAINGGAVANLSADVIGGKEGVKATFTDCTFSQNTAQTDGGAVYNANNVGLTAAGNAEPRFVNCLFRDNQAASMGGAIRVFASLPSVVARSVAGGQWINCGFVGNRAQYGGGLGSTQSGGTTLLSFVNSSFQSNTATVAGGALWAGEFNFGSAYLYVINSAFWGNGAGSLGAQSGDNGKILVTNSLLESGGGNYTATNSLTATASPFVSTTSVETAACSEAVGLADVTSYTNAIVAGPATDLTGNPRFVGARLDAGAAQYQGVKILPLAITAQPVAATALCVGTALNVPVSVSGTGPITYQWYKEGLSLGAAQSTSALSFSSVRVSDAGTYSVVAVGTCNSVTSTAFSLTVNTLPAPTLLASATLTCAKTSLTLTATGGTSYSFVGTGLVSQNALAATAVVNAPGTYTVVAANAAGCISTTTTEVFSNTLAPVVGLAASGMLTCAVKSLTLTATSSVSGTSFAFAGPGASTPGLISQNAVAGTAVVNQSGTYSVTATNSANGCFSTTNTTVSSNTTPPTATLTASNAAVCAPGSITLTAGGGTTYAFAGPSLSQSGVLTIAIVSQSGTYSVVVTNVVGCTATATRSVTVNAQPAAPTLTGTNSPVPVSSTPLSLTAYATATPPNILAFLATTGPLNPPNADISLAGVQAFSAIQTSPQGCTSPAAVFSLTVLSPLPPASQTLCRGSQVVLPVLPGGTRYEWYKNGQTAANKLLDVLGVQRGTTASSLTLVSVQTNASFYAKTFAADGSFSWSGPFALVIGNCANGRIGQVENTPPLAINLAPNPLENNQLQATITGAEGQPLTVQLVDLLGRMIRQETWQYTAQKQSVSWEVSVLLPGVYLLQAISNNQHQRVKVIKP</sequence>
<keyword evidence="4" id="KW-0964">Secreted</keyword>
<dbReference type="InterPro" id="IPR011050">
    <property type="entry name" value="Pectin_lyase_fold/virulence"/>
</dbReference>
<dbReference type="InterPro" id="IPR013783">
    <property type="entry name" value="Ig-like_fold"/>
</dbReference>
<dbReference type="NCBIfam" id="TIGR04183">
    <property type="entry name" value="Por_Secre_tail"/>
    <property type="match status" value="1"/>
</dbReference>
<dbReference type="InterPro" id="IPR036179">
    <property type="entry name" value="Ig-like_dom_sf"/>
</dbReference>
<comment type="subcellular location">
    <subcellularLocation>
        <location evidence="1">Cell envelope</location>
    </subcellularLocation>
    <subcellularLocation>
        <location evidence="2">Cell outer membrane</location>
    </subcellularLocation>
    <subcellularLocation>
        <location evidence="3">Secreted</location>
    </subcellularLocation>
</comment>
<proteinExistence type="predicted"/>
<feature type="compositionally biased region" description="Polar residues" evidence="8">
    <location>
        <begin position="682"/>
        <end position="692"/>
    </location>
</feature>
<dbReference type="InterPro" id="IPR026444">
    <property type="entry name" value="Secre_tail"/>
</dbReference>
<feature type="domain" description="Ig-like" evidence="10">
    <location>
        <begin position="1611"/>
        <end position="1693"/>
    </location>
</feature>
<dbReference type="Pfam" id="PF02415">
    <property type="entry name" value="Chlam_PMP"/>
    <property type="match status" value="2"/>
</dbReference>
<dbReference type="SUPFAM" id="SSF48726">
    <property type="entry name" value="Immunoglobulin"/>
    <property type="match status" value="4"/>
</dbReference>
<reference evidence="11 12" key="1">
    <citation type="submission" date="2021-03" db="EMBL/GenBank/DDBJ databases">
        <title>Fibrella sp. HMF5036 genome sequencing and assembly.</title>
        <authorList>
            <person name="Kang H."/>
            <person name="Kim H."/>
            <person name="Bae S."/>
            <person name="Joh K."/>
        </authorList>
    </citation>
    <scope>NUCLEOTIDE SEQUENCE [LARGE SCALE GENOMIC DNA]</scope>
    <source>
        <strain evidence="11 12">HMF5036</strain>
    </source>
</reference>
<dbReference type="GO" id="GO:0005576">
    <property type="term" value="C:extracellular region"/>
    <property type="evidence" value="ECO:0007669"/>
    <property type="project" value="UniProtKB-SubCell"/>
</dbReference>
<protein>
    <submittedName>
        <fullName evidence="11">T9SS type A sorting domain-containing protein</fullName>
    </submittedName>
</protein>
<dbReference type="SMART" id="SM00409">
    <property type="entry name" value="IG"/>
    <property type="match status" value="5"/>
</dbReference>
<keyword evidence="6" id="KW-0472">Membrane</keyword>
<dbReference type="Gene3D" id="2.160.20.10">
    <property type="entry name" value="Single-stranded right-handed beta-helix, Pectin lyase-like"/>
    <property type="match status" value="4"/>
</dbReference>
<evidence type="ECO:0000256" key="6">
    <source>
        <dbReference type="ARBA" id="ARBA00023136"/>
    </source>
</evidence>
<feature type="signal peptide" evidence="9">
    <location>
        <begin position="1"/>
        <end position="30"/>
    </location>
</feature>
<keyword evidence="12" id="KW-1185">Reference proteome</keyword>
<dbReference type="InterPro" id="IPR007110">
    <property type="entry name" value="Ig-like_dom"/>
</dbReference>
<evidence type="ECO:0000313" key="11">
    <source>
        <dbReference type="EMBL" id="MBO0934045.1"/>
    </source>
</evidence>
<dbReference type="Gene3D" id="2.60.40.10">
    <property type="entry name" value="Immunoglobulins"/>
    <property type="match status" value="4"/>
</dbReference>
<keyword evidence="7" id="KW-0998">Cell outer membrane</keyword>
<evidence type="ECO:0000256" key="2">
    <source>
        <dbReference type="ARBA" id="ARBA00004442"/>
    </source>
</evidence>
<comment type="caution">
    <text evidence="11">The sequence shown here is derived from an EMBL/GenBank/DDBJ whole genome shotgun (WGS) entry which is preliminary data.</text>
</comment>
<dbReference type="GO" id="GO:0009279">
    <property type="term" value="C:cell outer membrane"/>
    <property type="evidence" value="ECO:0007669"/>
    <property type="project" value="UniProtKB-SubCell"/>
</dbReference>
<dbReference type="Proteomes" id="UP000664795">
    <property type="component" value="Unassembled WGS sequence"/>
</dbReference>
<dbReference type="InterPro" id="IPR006626">
    <property type="entry name" value="PbH1"/>
</dbReference>
<accession>A0A939K368</accession>
<evidence type="ECO:0000256" key="3">
    <source>
        <dbReference type="ARBA" id="ARBA00004613"/>
    </source>
</evidence>
<feature type="region of interest" description="Disordered" evidence="8">
    <location>
        <begin position="674"/>
        <end position="693"/>
    </location>
</feature>
<dbReference type="RefSeq" id="WP_207338009.1">
    <property type="nucleotide sequence ID" value="NZ_JAFMYU010000025.1"/>
</dbReference>
<dbReference type="SMART" id="SM00710">
    <property type="entry name" value="PbH1"/>
    <property type="match status" value="10"/>
</dbReference>
<dbReference type="SUPFAM" id="SSF51126">
    <property type="entry name" value="Pectin lyase-like"/>
    <property type="match status" value="4"/>
</dbReference>
<organism evidence="11 12">
    <name type="scientific">Fibrella aquatilis</name>
    <dbReference type="NCBI Taxonomy" id="2817059"/>
    <lineage>
        <taxon>Bacteria</taxon>
        <taxon>Pseudomonadati</taxon>
        <taxon>Bacteroidota</taxon>
        <taxon>Cytophagia</taxon>
        <taxon>Cytophagales</taxon>
        <taxon>Spirosomataceae</taxon>
        <taxon>Fibrella</taxon>
    </lineage>
</organism>
<evidence type="ECO:0000256" key="9">
    <source>
        <dbReference type="SAM" id="SignalP"/>
    </source>
</evidence>
<name>A0A939K368_9BACT</name>
<dbReference type="PANTHER" id="PTHR46013:SF7">
    <property type="entry name" value="IG-LIKE DOMAIN-CONTAINING PROTEIN"/>
    <property type="match status" value="1"/>
</dbReference>
<dbReference type="InterPro" id="IPR003599">
    <property type="entry name" value="Ig_sub"/>
</dbReference>
<dbReference type="EMBL" id="JAFMYU010000025">
    <property type="protein sequence ID" value="MBO0934045.1"/>
    <property type="molecule type" value="Genomic_DNA"/>
</dbReference>
<feature type="chain" id="PRO_5036945471" evidence="9">
    <location>
        <begin position="31"/>
        <end position="2832"/>
    </location>
</feature>
<keyword evidence="5 9" id="KW-0732">Signal</keyword>
<evidence type="ECO:0000313" key="12">
    <source>
        <dbReference type="Proteomes" id="UP000664795"/>
    </source>
</evidence>
<gene>
    <name evidence="11" type="ORF">J2I48_23760</name>
</gene>
<dbReference type="PANTHER" id="PTHR46013">
    <property type="entry name" value="VASCULAR CELL ADHESION MOLECULE 1"/>
    <property type="match status" value="1"/>
</dbReference>
<dbReference type="InterPro" id="IPR003368">
    <property type="entry name" value="POMP_repeat"/>
</dbReference>
<feature type="domain" description="Ig-like" evidence="10">
    <location>
        <begin position="2220"/>
        <end position="2324"/>
    </location>
</feature>
<evidence type="ECO:0000256" key="8">
    <source>
        <dbReference type="SAM" id="MobiDB-lite"/>
    </source>
</evidence>
<dbReference type="PROSITE" id="PS50835">
    <property type="entry name" value="IG_LIKE"/>
    <property type="match status" value="2"/>
</dbReference>
<evidence type="ECO:0000256" key="5">
    <source>
        <dbReference type="ARBA" id="ARBA00022729"/>
    </source>
</evidence>
<evidence type="ECO:0000256" key="4">
    <source>
        <dbReference type="ARBA" id="ARBA00022525"/>
    </source>
</evidence>
<evidence type="ECO:0000256" key="1">
    <source>
        <dbReference type="ARBA" id="ARBA00004196"/>
    </source>
</evidence>